<evidence type="ECO:0000313" key="1">
    <source>
        <dbReference type="EMBL" id="JAH35870.1"/>
    </source>
</evidence>
<dbReference type="AlphaFoldDB" id="A0A0E9S5E3"/>
<accession>A0A0E9S5E3</accession>
<reference evidence="1" key="2">
    <citation type="journal article" date="2015" name="Fish Shellfish Immunol.">
        <title>Early steps in the European eel (Anguilla anguilla)-Vibrio vulnificus interaction in the gills: Role of the RtxA13 toxin.</title>
        <authorList>
            <person name="Callol A."/>
            <person name="Pajuelo D."/>
            <person name="Ebbesson L."/>
            <person name="Teles M."/>
            <person name="MacKenzie S."/>
            <person name="Amaro C."/>
        </authorList>
    </citation>
    <scope>NUCLEOTIDE SEQUENCE</scope>
</reference>
<reference evidence="1" key="1">
    <citation type="submission" date="2014-11" db="EMBL/GenBank/DDBJ databases">
        <authorList>
            <person name="Amaro Gonzalez C."/>
        </authorList>
    </citation>
    <scope>NUCLEOTIDE SEQUENCE</scope>
</reference>
<proteinExistence type="predicted"/>
<organism evidence="1">
    <name type="scientific">Anguilla anguilla</name>
    <name type="common">European freshwater eel</name>
    <name type="synonym">Muraena anguilla</name>
    <dbReference type="NCBI Taxonomy" id="7936"/>
    <lineage>
        <taxon>Eukaryota</taxon>
        <taxon>Metazoa</taxon>
        <taxon>Chordata</taxon>
        <taxon>Craniata</taxon>
        <taxon>Vertebrata</taxon>
        <taxon>Euteleostomi</taxon>
        <taxon>Actinopterygii</taxon>
        <taxon>Neopterygii</taxon>
        <taxon>Teleostei</taxon>
        <taxon>Anguilliformes</taxon>
        <taxon>Anguillidae</taxon>
        <taxon>Anguilla</taxon>
    </lineage>
</organism>
<name>A0A0E9S5E3_ANGAN</name>
<dbReference type="EMBL" id="GBXM01072707">
    <property type="protein sequence ID" value="JAH35870.1"/>
    <property type="molecule type" value="Transcribed_RNA"/>
</dbReference>
<sequence>MKLTYTNTLPHMHTPSLDMGGTDLSLTHDVGDFVQMHYRIQQCVCIFHDY</sequence>
<protein>
    <submittedName>
        <fullName evidence="1">Uncharacterized protein</fullName>
    </submittedName>
</protein>